<dbReference type="Pfam" id="PF02222">
    <property type="entry name" value="ATP-grasp"/>
    <property type="match status" value="1"/>
</dbReference>
<gene>
    <name evidence="6 7" type="primary">purK</name>
    <name evidence="9" type="ordered locus">Halhy_6070</name>
</gene>
<dbReference type="InterPro" id="IPR011054">
    <property type="entry name" value="Rudment_hybrid_motif"/>
</dbReference>
<dbReference type="RefSeq" id="WP_013768414.1">
    <property type="nucleotide sequence ID" value="NC_015510.1"/>
</dbReference>
<dbReference type="GO" id="GO:0005829">
    <property type="term" value="C:cytosol"/>
    <property type="evidence" value="ECO:0007669"/>
    <property type="project" value="TreeGrafter"/>
</dbReference>
<evidence type="ECO:0000256" key="5">
    <source>
        <dbReference type="ARBA" id="ARBA00023239"/>
    </source>
</evidence>
<dbReference type="InterPro" id="IPR003135">
    <property type="entry name" value="ATP-grasp_carboxylate-amine"/>
</dbReference>
<keyword evidence="6 7" id="KW-0436">Ligase</keyword>
<dbReference type="OrthoDB" id="9804625at2"/>
<reference evidence="9 10" key="1">
    <citation type="journal article" date="2011" name="Stand. Genomic Sci.">
        <title>Complete genome sequence of Haliscomenobacter hydrossis type strain (O).</title>
        <authorList>
            <consortium name="US DOE Joint Genome Institute (JGI-PGF)"/>
            <person name="Daligault H."/>
            <person name="Lapidus A."/>
            <person name="Zeytun A."/>
            <person name="Nolan M."/>
            <person name="Lucas S."/>
            <person name="Del Rio T.G."/>
            <person name="Tice H."/>
            <person name="Cheng J.F."/>
            <person name="Tapia R."/>
            <person name="Han C."/>
            <person name="Goodwin L."/>
            <person name="Pitluck S."/>
            <person name="Liolios K."/>
            <person name="Pagani I."/>
            <person name="Ivanova N."/>
            <person name="Huntemann M."/>
            <person name="Mavromatis K."/>
            <person name="Mikhailova N."/>
            <person name="Pati A."/>
            <person name="Chen A."/>
            <person name="Palaniappan K."/>
            <person name="Land M."/>
            <person name="Hauser L."/>
            <person name="Brambilla E.M."/>
            <person name="Rohde M."/>
            <person name="Verbarg S."/>
            <person name="Goker M."/>
            <person name="Bristow J."/>
            <person name="Eisen J.A."/>
            <person name="Markowitz V."/>
            <person name="Hugenholtz P."/>
            <person name="Kyrpides N.C."/>
            <person name="Klenk H.P."/>
            <person name="Woyke T."/>
        </authorList>
    </citation>
    <scope>NUCLEOTIDE SEQUENCE [LARGE SCALE GENOMIC DNA]</scope>
    <source>
        <strain evidence="10">ATCC 27775 / DSM 1100 / LMG 10767 / O</strain>
    </source>
</reference>
<comment type="caution">
    <text evidence="6">Lacks conserved residue(s) required for the propagation of feature annotation.</text>
</comment>
<dbReference type="EMBL" id="CP002691">
    <property type="protein sequence ID" value="AEE53892.1"/>
    <property type="molecule type" value="Genomic_DNA"/>
</dbReference>
<dbReference type="GO" id="GO:0034028">
    <property type="term" value="F:5-(carboxyamino)imidazole ribonucleotide synthase activity"/>
    <property type="evidence" value="ECO:0007669"/>
    <property type="project" value="UniProtKB-UniRule"/>
</dbReference>
<keyword evidence="4 6" id="KW-0067">ATP-binding</keyword>
<evidence type="ECO:0000256" key="6">
    <source>
        <dbReference type="HAMAP-Rule" id="MF_01928"/>
    </source>
</evidence>
<comment type="catalytic activity">
    <reaction evidence="6 7">
        <text>5-amino-1-(5-phospho-beta-D-ribosyl)imidazole + hydrogencarbonate + ATP = 5-carboxyamino-1-(5-phospho-D-ribosyl)imidazole + ADP + phosphate + 2 H(+)</text>
        <dbReference type="Rhea" id="RHEA:19317"/>
        <dbReference type="ChEBI" id="CHEBI:15378"/>
        <dbReference type="ChEBI" id="CHEBI:17544"/>
        <dbReference type="ChEBI" id="CHEBI:30616"/>
        <dbReference type="ChEBI" id="CHEBI:43474"/>
        <dbReference type="ChEBI" id="CHEBI:58730"/>
        <dbReference type="ChEBI" id="CHEBI:137981"/>
        <dbReference type="ChEBI" id="CHEBI:456216"/>
        <dbReference type="EC" id="6.3.4.18"/>
    </reaction>
</comment>
<dbReference type="KEGG" id="hhy:Halhy_6070"/>
<keyword evidence="1 6" id="KW-0547">Nucleotide-binding</keyword>
<evidence type="ECO:0000259" key="8">
    <source>
        <dbReference type="PROSITE" id="PS50975"/>
    </source>
</evidence>
<keyword evidence="2 6" id="KW-0658">Purine biosynthesis</keyword>
<evidence type="ECO:0000256" key="4">
    <source>
        <dbReference type="ARBA" id="ARBA00022840"/>
    </source>
</evidence>
<dbReference type="InterPro" id="IPR054350">
    <property type="entry name" value="PurT/PurK_preATP-grasp"/>
</dbReference>
<evidence type="ECO:0000313" key="10">
    <source>
        <dbReference type="Proteomes" id="UP000008461"/>
    </source>
</evidence>
<dbReference type="InterPro" id="IPR013815">
    <property type="entry name" value="ATP_grasp_subdomain_1"/>
</dbReference>
<comment type="pathway">
    <text evidence="6 7">Purine metabolism; IMP biosynthesis via de novo pathway; 5-amino-1-(5-phospho-D-ribosyl)imidazole-4-carboxylate from 5-amino-1-(5-phospho-D-ribosyl)imidazole (N5-CAIR route): step 1/2.</text>
</comment>
<evidence type="ECO:0000256" key="2">
    <source>
        <dbReference type="ARBA" id="ARBA00022755"/>
    </source>
</evidence>
<dbReference type="SUPFAM" id="SSF52440">
    <property type="entry name" value="PreATP-grasp domain"/>
    <property type="match status" value="1"/>
</dbReference>
<dbReference type="Gene3D" id="3.40.50.20">
    <property type="match status" value="1"/>
</dbReference>
<feature type="binding site" evidence="6">
    <location>
        <position position="108"/>
    </location>
    <ligand>
        <name>ATP</name>
        <dbReference type="ChEBI" id="CHEBI:30616"/>
    </ligand>
</feature>
<dbReference type="HAMAP" id="MF_01928">
    <property type="entry name" value="PurK"/>
    <property type="match status" value="1"/>
</dbReference>
<dbReference type="UniPathway" id="UPA00074">
    <property type="reaction ID" value="UER00942"/>
</dbReference>
<comment type="function">
    <text evidence="6">Catalyzes the ATP-dependent conversion of 5-aminoimidazole ribonucleotide (AIR) and HCO(3)(-) to N5-carboxyaminoimidazole ribonucleotide (N5-CAIR).</text>
</comment>
<dbReference type="EC" id="6.3.4.18" evidence="6 7"/>
<feature type="binding site" evidence="6">
    <location>
        <begin position="182"/>
        <end position="185"/>
    </location>
    <ligand>
        <name>ATP</name>
        <dbReference type="ChEBI" id="CHEBI:30616"/>
    </ligand>
</feature>
<dbReference type="NCBIfam" id="TIGR01161">
    <property type="entry name" value="purK"/>
    <property type="match status" value="1"/>
</dbReference>
<dbReference type="PROSITE" id="PS50975">
    <property type="entry name" value="ATP_GRASP"/>
    <property type="match status" value="1"/>
</dbReference>
<evidence type="ECO:0000313" key="9">
    <source>
        <dbReference type="EMBL" id="AEE53892.1"/>
    </source>
</evidence>
<dbReference type="GO" id="GO:0005524">
    <property type="term" value="F:ATP binding"/>
    <property type="evidence" value="ECO:0007669"/>
    <property type="project" value="UniProtKB-UniRule"/>
</dbReference>
<dbReference type="Pfam" id="PF17769">
    <property type="entry name" value="PurK_C"/>
    <property type="match status" value="1"/>
</dbReference>
<comment type="function">
    <text evidence="7">Catalyzes the ATP-dependent conversion of 5-aminoimidazole ribonucleotide (AIR) and HCO(3)- to N5-carboxyaminoimidazole ribonucleotide (N5-CAIR).</text>
</comment>
<dbReference type="InterPro" id="IPR005875">
    <property type="entry name" value="PurK"/>
</dbReference>
<feature type="domain" description="ATP-grasp" evidence="8">
    <location>
        <begin position="112"/>
        <end position="299"/>
    </location>
</feature>
<dbReference type="SUPFAM" id="SSF56059">
    <property type="entry name" value="Glutathione synthetase ATP-binding domain-like"/>
    <property type="match status" value="1"/>
</dbReference>
<protein>
    <recommendedName>
        <fullName evidence="6 7">N5-carboxyaminoimidazole ribonucleotide synthase</fullName>
        <shortName evidence="6 7">N5-CAIR synthase</shortName>
        <ecNumber evidence="6 7">6.3.4.18</ecNumber>
    </recommendedName>
    <alternativeName>
        <fullName evidence="6 7">5-(carboxyamino)imidazole ribonucleotide synthetase</fullName>
    </alternativeName>
</protein>
<comment type="similarity">
    <text evidence="6 7">Belongs to the PurK/PurT family.</text>
</comment>
<accession>F4L2H4</accession>
<dbReference type="InterPro" id="IPR011761">
    <property type="entry name" value="ATP-grasp"/>
</dbReference>
<evidence type="ECO:0000256" key="3">
    <source>
        <dbReference type="ARBA" id="ARBA00022793"/>
    </source>
</evidence>
<sequence length="385" mass="42286">MKEILSSDFKVGILGGGQLGKMLGLAAANWHLPLYFLDDSRNFPAGGVAEEFVEGNFNNYEDVLAFGADKDVLSIEIEHVNTRALETLQAKGVTVHPHPEALDLIKDKGLQKLFYQEHGLPSAPFELFEDENAVRHAVQTGKWQYPFVQKSRTAGYDGKGVAIIRNESDLQHKLLPGSCLLEARVDIQKELAVIVARNADGEIAAFPVVEMDFNPEANLVEFLICPARIDAAIEKAAIELSKRCIETFGICGLLAVELFLTPDQQILINEVAPRPHNSGHHTIDSCYTSQFEQHLRGILNLPLGSTAMKCPSVMVNLLGAEGFSGPTRYFGLEDCLALPGVKLHFYGKSTTKPFRKMGHATVLAENIDEAVRIAKLVQQKLSIQA</sequence>
<dbReference type="HOGENOM" id="CLU_011534_0_2_10"/>
<dbReference type="Gene3D" id="3.30.1490.20">
    <property type="entry name" value="ATP-grasp fold, A domain"/>
    <property type="match status" value="1"/>
</dbReference>
<dbReference type="Proteomes" id="UP000008461">
    <property type="component" value="Chromosome"/>
</dbReference>
<organism evidence="9 10">
    <name type="scientific">Haliscomenobacter hydrossis (strain ATCC 27775 / DSM 1100 / LMG 10767 / O)</name>
    <dbReference type="NCBI Taxonomy" id="760192"/>
    <lineage>
        <taxon>Bacteria</taxon>
        <taxon>Pseudomonadati</taxon>
        <taxon>Bacteroidota</taxon>
        <taxon>Saprospiria</taxon>
        <taxon>Saprospirales</taxon>
        <taxon>Haliscomenobacteraceae</taxon>
        <taxon>Haliscomenobacter</taxon>
    </lineage>
</organism>
<keyword evidence="5 9" id="KW-0456">Lyase</keyword>
<dbReference type="FunFam" id="3.30.470.20:FF:000037">
    <property type="entry name" value="Phosphoribosylaminoimidazole carboxylase, chloroplastic"/>
    <property type="match status" value="1"/>
</dbReference>
<dbReference type="NCBIfam" id="NF004679">
    <property type="entry name" value="PRK06019.1-5"/>
    <property type="match status" value="1"/>
</dbReference>
<dbReference type="STRING" id="760192.Halhy_6070"/>
<evidence type="ECO:0000256" key="7">
    <source>
        <dbReference type="RuleBase" id="RU361200"/>
    </source>
</evidence>
<feature type="binding site" evidence="6">
    <location>
        <position position="190"/>
    </location>
    <ligand>
        <name>ATP</name>
        <dbReference type="ChEBI" id="CHEBI:30616"/>
    </ligand>
</feature>
<dbReference type="SUPFAM" id="SSF51246">
    <property type="entry name" value="Rudiment single hybrid motif"/>
    <property type="match status" value="1"/>
</dbReference>
<proteinExistence type="inferred from homology"/>
<name>F4L2H4_HALH1</name>
<dbReference type="GO" id="GO:0046872">
    <property type="term" value="F:metal ion binding"/>
    <property type="evidence" value="ECO:0007669"/>
    <property type="project" value="InterPro"/>
</dbReference>
<dbReference type="GO" id="GO:0006189">
    <property type="term" value="P:'de novo' IMP biosynthetic process"/>
    <property type="evidence" value="ECO:0007669"/>
    <property type="project" value="UniProtKB-UniRule"/>
</dbReference>
<dbReference type="InterPro" id="IPR016185">
    <property type="entry name" value="PreATP-grasp_dom_sf"/>
</dbReference>
<dbReference type="GO" id="GO:0004638">
    <property type="term" value="F:phosphoribosylaminoimidazole carboxylase activity"/>
    <property type="evidence" value="ECO:0007669"/>
    <property type="project" value="InterPro"/>
</dbReference>
<evidence type="ECO:0000256" key="1">
    <source>
        <dbReference type="ARBA" id="ARBA00022741"/>
    </source>
</evidence>
<dbReference type="PANTHER" id="PTHR11609">
    <property type="entry name" value="PURINE BIOSYNTHESIS PROTEIN 6/7, PUR6/7"/>
    <property type="match status" value="1"/>
</dbReference>
<keyword evidence="10" id="KW-1185">Reference proteome</keyword>
<feature type="binding site" evidence="6">
    <location>
        <begin position="269"/>
        <end position="270"/>
    </location>
    <ligand>
        <name>ATP</name>
        <dbReference type="ChEBI" id="CHEBI:30616"/>
    </ligand>
</feature>
<dbReference type="PANTHER" id="PTHR11609:SF5">
    <property type="entry name" value="PHOSPHORIBOSYLAMINOIMIDAZOLE CARBOXYLASE"/>
    <property type="match status" value="1"/>
</dbReference>
<dbReference type="InterPro" id="IPR040686">
    <property type="entry name" value="PurK_C"/>
</dbReference>
<feature type="binding site" evidence="6">
    <location>
        <position position="150"/>
    </location>
    <ligand>
        <name>ATP</name>
        <dbReference type="ChEBI" id="CHEBI:30616"/>
    </ligand>
</feature>
<keyword evidence="3" id="KW-0210">Decarboxylase</keyword>
<reference key="2">
    <citation type="submission" date="2011-04" db="EMBL/GenBank/DDBJ databases">
        <title>Complete sequence of chromosome of Haliscomenobacter hydrossis DSM 1100.</title>
        <authorList>
            <consortium name="US DOE Joint Genome Institute (JGI-PGF)"/>
            <person name="Lucas S."/>
            <person name="Han J."/>
            <person name="Lapidus A."/>
            <person name="Bruce D."/>
            <person name="Goodwin L."/>
            <person name="Pitluck S."/>
            <person name="Peters L."/>
            <person name="Kyrpides N."/>
            <person name="Mavromatis K."/>
            <person name="Ivanova N."/>
            <person name="Ovchinnikova G."/>
            <person name="Pagani I."/>
            <person name="Daligault H."/>
            <person name="Detter J.C."/>
            <person name="Han C."/>
            <person name="Land M."/>
            <person name="Hauser L."/>
            <person name="Markowitz V."/>
            <person name="Cheng J.-F."/>
            <person name="Hugenholtz P."/>
            <person name="Woyke T."/>
            <person name="Wu D."/>
            <person name="Verbarg S."/>
            <person name="Frueling A."/>
            <person name="Brambilla E."/>
            <person name="Klenk H.-P."/>
            <person name="Eisen J.A."/>
        </authorList>
    </citation>
    <scope>NUCLEOTIDE SEQUENCE</scope>
    <source>
        <strain>DSM 1100</strain>
    </source>
</reference>
<dbReference type="AlphaFoldDB" id="F4L2H4"/>
<dbReference type="Pfam" id="PF22660">
    <property type="entry name" value="RS_preATP-grasp-like"/>
    <property type="match status" value="1"/>
</dbReference>
<dbReference type="Gene3D" id="3.30.470.20">
    <property type="entry name" value="ATP-grasp fold, B domain"/>
    <property type="match status" value="1"/>
</dbReference>
<comment type="subunit">
    <text evidence="6 7">Homodimer.</text>
</comment>
<dbReference type="eggNOG" id="COG0026">
    <property type="taxonomic scope" value="Bacteria"/>
</dbReference>